<dbReference type="EMBL" id="CP026264">
    <property type="protein sequence ID" value="AWP21116.1"/>
    <property type="molecule type" value="Genomic_DNA"/>
</dbReference>
<keyword evidence="7 13" id="KW-0675">Receptor</keyword>
<evidence type="ECO:0000256" key="3">
    <source>
        <dbReference type="ARBA" id="ARBA00022692"/>
    </source>
</evidence>
<reference evidence="13 14" key="1">
    <citation type="submission" date="2017-12" db="EMBL/GenBank/DDBJ databases">
        <title>Integrating genomic resources of turbot (Scophthalmus maximus) in depth evaluation of genetic and physical mapping variation across individuals.</title>
        <authorList>
            <person name="Martinez P."/>
        </authorList>
    </citation>
    <scope>NUCLEOTIDE SEQUENCE [LARGE SCALE GENOMIC DNA]</scope>
</reference>
<evidence type="ECO:0000313" key="14">
    <source>
        <dbReference type="Proteomes" id="UP000246464"/>
    </source>
</evidence>
<keyword evidence="10" id="KW-0407">Ion channel</keyword>
<dbReference type="InterPro" id="IPR001320">
    <property type="entry name" value="Iontro_rcpt_C"/>
</dbReference>
<name>A0A2U9CZF9_SCOMX</name>
<feature type="transmembrane region" description="Helical" evidence="11">
    <location>
        <begin position="192"/>
        <end position="215"/>
    </location>
</feature>
<dbReference type="Proteomes" id="UP000246464">
    <property type="component" value="Chromosome 22"/>
</dbReference>
<evidence type="ECO:0000256" key="1">
    <source>
        <dbReference type="ARBA" id="ARBA00004141"/>
    </source>
</evidence>
<comment type="subcellular location">
    <subcellularLocation>
        <location evidence="1">Membrane</location>
        <topology evidence="1">Multi-pass membrane protein</topology>
    </subcellularLocation>
</comment>
<keyword evidence="5" id="KW-0406">Ion transport</keyword>
<proteinExistence type="predicted"/>
<organism evidence="13 14">
    <name type="scientific">Scophthalmus maximus</name>
    <name type="common">Turbot</name>
    <name type="synonym">Psetta maxima</name>
    <dbReference type="NCBI Taxonomy" id="52904"/>
    <lineage>
        <taxon>Eukaryota</taxon>
        <taxon>Metazoa</taxon>
        <taxon>Chordata</taxon>
        <taxon>Craniata</taxon>
        <taxon>Vertebrata</taxon>
        <taxon>Euteleostomi</taxon>
        <taxon>Actinopterygii</taxon>
        <taxon>Neopterygii</taxon>
        <taxon>Teleostei</taxon>
        <taxon>Neoteleostei</taxon>
        <taxon>Acanthomorphata</taxon>
        <taxon>Carangaria</taxon>
        <taxon>Pleuronectiformes</taxon>
        <taxon>Pleuronectoidei</taxon>
        <taxon>Scophthalmidae</taxon>
        <taxon>Scophthalmus</taxon>
    </lineage>
</organism>
<evidence type="ECO:0000256" key="5">
    <source>
        <dbReference type="ARBA" id="ARBA00023065"/>
    </source>
</evidence>
<dbReference type="Gene3D" id="1.10.287.70">
    <property type="match status" value="1"/>
</dbReference>
<dbReference type="GO" id="GO:0016020">
    <property type="term" value="C:membrane"/>
    <property type="evidence" value="ECO:0007669"/>
    <property type="project" value="UniProtKB-SubCell"/>
</dbReference>
<keyword evidence="6 11" id="KW-0472">Membrane</keyword>
<keyword evidence="3 11" id="KW-0812">Transmembrane</keyword>
<dbReference type="InterPro" id="IPR019594">
    <property type="entry name" value="Glu/Gly-bd"/>
</dbReference>
<dbReference type="AlphaFoldDB" id="A0A2U9CZF9"/>
<dbReference type="PANTHER" id="PTHR18966">
    <property type="entry name" value="IONOTROPIC GLUTAMATE RECEPTOR"/>
    <property type="match status" value="1"/>
</dbReference>
<evidence type="ECO:0000256" key="7">
    <source>
        <dbReference type="ARBA" id="ARBA00023170"/>
    </source>
</evidence>
<evidence type="ECO:0000256" key="10">
    <source>
        <dbReference type="ARBA" id="ARBA00023303"/>
    </source>
</evidence>
<evidence type="ECO:0000313" key="13">
    <source>
        <dbReference type="EMBL" id="AWP21116.1"/>
    </source>
</evidence>
<feature type="domain" description="Ionotropic glutamate receptor C-terminal" evidence="12">
    <location>
        <begin position="94"/>
        <end position="308"/>
    </location>
</feature>
<keyword evidence="9" id="KW-1071">Ligand-gated ion channel</keyword>
<sequence>MSSDLPAVRPSVLKASQTGESFPVPLTFVLILGRTLVLAAMTHRVTGVWDEDQELRLMNSRSGARSSDLHRPFGCSRAASVCCQVTEPPPGLFTLRTAQAALTAGRRSSDKLADECPSSRVISFLALTSGVLCPQVVSNRADMAIGSLTINEERSEVVEFSVPFVETGISVMVSRSNGTVSPSAFLEPYSPAVWVMMFVMCLSVVAVTVFIFEFFSPVGYNRSLQSAKKSGGSKFTIGKSVWLLWALVFNNSVPVENPRGTTSKIMVNIFSPVRDLNAIPSSPTPKMSGIKILAQTLNDALMKMWLSSLL</sequence>
<dbReference type="Gene3D" id="3.40.190.10">
    <property type="entry name" value="Periplasmic binding protein-like II"/>
    <property type="match status" value="1"/>
</dbReference>
<dbReference type="GO" id="GO:0015276">
    <property type="term" value="F:ligand-gated monoatomic ion channel activity"/>
    <property type="evidence" value="ECO:0007669"/>
    <property type="project" value="InterPro"/>
</dbReference>
<dbReference type="SMART" id="SM00079">
    <property type="entry name" value="PBPe"/>
    <property type="match status" value="1"/>
</dbReference>
<evidence type="ECO:0000256" key="2">
    <source>
        <dbReference type="ARBA" id="ARBA00022448"/>
    </source>
</evidence>
<evidence type="ECO:0000256" key="11">
    <source>
        <dbReference type="SAM" id="Phobius"/>
    </source>
</evidence>
<accession>A0A2U9CZF9</accession>
<dbReference type="InterPro" id="IPR015683">
    <property type="entry name" value="Ionotropic_Glu_rcpt"/>
</dbReference>
<gene>
    <name evidence="13" type="ORF">SMAX5B_003188</name>
</gene>
<dbReference type="Pfam" id="PF10613">
    <property type="entry name" value="Lig_chan-Glu_bd"/>
    <property type="match status" value="1"/>
</dbReference>
<evidence type="ECO:0000259" key="12">
    <source>
        <dbReference type="SMART" id="SM00079"/>
    </source>
</evidence>
<dbReference type="SUPFAM" id="SSF53850">
    <property type="entry name" value="Periplasmic binding protein-like II"/>
    <property type="match status" value="1"/>
</dbReference>
<evidence type="ECO:0000256" key="9">
    <source>
        <dbReference type="ARBA" id="ARBA00023286"/>
    </source>
</evidence>
<evidence type="ECO:0000256" key="4">
    <source>
        <dbReference type="ARBA" id="ARBA00022989"/>
    </source>
</evidence>
<keyword evidence="8" id="KW-0325">Glycoprotein</keyword>
<keyword evidence="4 11" id="KW-1133">Transmembrane helix</keyword>
<keyword evidence="14" id="KW-1185">Reference proteome</keyword>
<evidence type="ECO:0000256" key="8">
    <source>
        <dbReference type="ARBA" id="ARBA00023180"/>
    </source>
</evidence>
<protein>
    <submittedName>
        <fullName evidence="13">Putative glutamate receptor ionotropic NMDA 2D-like</fullName>
    </submittedName>
</protein>
<evidence type="ECO:0000256" key="6">
    <source>
        <dbReference type="ARBA" id="ARBA00023136"/>
    </source>
</evidence>
<dbReference type="Pfam" id="PF00060">
    <property type="entry name" value="Lig_chan"/>
    <property type="match status" value="1"/>
</dbReference>
<keyword evidence="2" id="KW-0813">Transport</keyword>